<dbReference type="AlphaFoldDB" id="A0A2S0NEJ2"/>
<keyword evidence="2" id="KW-1185">Reference proteome</keyword>
<sequence length="82" mass="9017">MIDRSPITPELLAQLGVAKVAYVKPMRSDEITRMFPQAPALPPGLDLFALVSADGMPIMVTDRREDAVANAWQNELETVSLH</sequence>
<dbReference type="KEGG" id="phr:C6569_16280"/>
<proteinExistence type="predicted"/>
<dbReference type="Proteomes" id="UP000237889">
    <property type="component" value="Chromosome"/>
</dbReference>
<reference evidence="1 2" key="1">
    <citation type="submission" date="2018-03" db="EMBL/GenBank/DDBJ databases">
        <title>Genome sequencing of Phreatobacter sp.</title>
        <authorList>
            <person name="Kim S.-J."/>
            <person name="Heo J."/>
            <person name="Kwon S.-W."/>
        </authorList>
    </citation>
    <scope>NUCLEOTIDE SEQUENCE [LARGE SCALE GENOMIC DNA]</scope>
    <source>
        <strain evidence="1 2">S-12</strain>
    </source>
</reference>
<dbReference type="RefSeq" id="WP_106749827.1">
    <property type="nucleotide sequence ID" value="NZ_CP027668.1"/>
</dbReference>
<dbReference type="OrthoDB" id="7865555at2"/>
<gene>
    <name evidence="1" type="ORF">C6569_16280</name>
</gene>
<dbReference type="InterPro" id="IPR009531">
    <property type="entry name" value="DUF1150"/>
</dbReference>
<protein>
    <submittedName>
        <fullName evidence="1">DUF1150 domain-containing protein</fullName>
    </submittedName>
</protein>
<dbReference type="Pfam" id="PF06620">
    <property type="entry name" value="DUF1150"/>
    <property type="match status" value="1"/>
</dbReference>
<evidence type="ECO:0000313" key="1">
    <source>
        <dbReference type="EMBL" id="AVO46487.1"/>
    </source>
</evidence>
<organism evidence="1 2">
    <name type="scientific">Phreatobacter cathodiphilus</name>
    <dbReference type="NCBI Taxonomy" id="1868589"/>
    <lineage>
        <taxon>Bacteria</taxon>
        <taxon>Pseudomonadati</taxon>
        <taxon>Pseudomonadota</taxon>
        <taxon>Alphaproteobacteria</taxon>
        <taxon>Hyphomicrobiales</taxon>
        <taxon>Phreatobacteraceae</taxon>
        <taxon>Phreatobacter</taxon>
    </lineage>
</organism>
<dbReference type="EMBL" id="CP027668">
    <property type="protein sequence ID" value="AVO46487.1"/>
    <property type="molecule type" value="Genomic_DNA"/>
</dbReference>
<evidence type="ECO:0000313" key="2">
    <source>
        <dbReference type="Proteomes" id="UP000237889"/>
    </source>
</evidence>
<name>A0A2S0NEJ2_9HYPH</name>
<accession>A0A2S0NEJ2</accession>